<feature type="domain" description="WAP" evidence="5">
    <location>
        <begin position="331"/>
        <end position="379"/>
    </location>
</feature>
<name>A0A3Q0FNK4_ALLSI</name>
<feature type="region of interest" description="Disordered" evidence="3">
    <location>
        <begin position="75"/>
        <end position="146"/>
    </location>
</feature>
<keyword evidence="6" id="KW-1185">Reference proteome</keyword>
<dbReference type="Gene3D" id="4.10.75.10">
    <property type="entry name" value="Elafin-like"/>
    <property type="match status" value="5"/>
</dbReference>
<dbReference type="STRING" id="38654.A0A3Q0FNK4"/>
<dbReference type="RefSeq" id="XP_025047760.1">
    <property type="nucleotide sequence ID" value="XM_025191975.1"/>
</dbReference>
<dbReference type="CDD" id="cd00199">
    <property type="entry name" value="WAP"/>
    <property type="match status" value="4"/>
</dbReference>
<dbReference type="GO" id="GO:0045087">
    <property type="term" value="P:innate immune response"/>
    <property type="evidence" value="ECO:0007669"/>
    <property type="project" value="TreeGrafter"/>
</dbReference>
<feature type="compositionally biased region" description="Polar residues" evidence="3">
    <location>
        <begin position="512"/>
        <end position="524"/>
    </location>
</feature>
<evidence type="ECO:0000256" key="1">
    <source>
        <dbReference type="ARBA" id="ARBA00022729"/>
    </source>
</evidence>
<protein>
    <submittedName>
        <fullName evidence="7">Keratin-associated protein 10-7-like isoform X1</fullName>
    </submittedName>
</protein>
<evidence type="ECO:0000256" key="3">
    <source>
        <dbReference type="SAM" id="MobiDB-lite"/>
    </source>
</evidence>
<organism evidence="6 7">
    <name type="scientific">Alligator sinensis</name>
    <name type="common">Chinese alligator</name>
    <dbReference type="NCBI Taxonomy" id="38654"/>
    <lineage>
        <taxon>Eukaryota</taxon>
        <taxon>Metazoa</taxon>
        <taxon>Chordata</taxon>
        <taxon>Craniata</taxon>
        <taxon>Vertebrata</taxon>
        <taxon>Euteleostomi</taxon>
        <taxon>Archelosauria</taxon>
        <taxon>Archosauria</taxon>
        <taxon>Crocodylia</taxon>
        <taxon>Alligatoridae</taxon>
        <taxon>Alligatorinae</taxon>
        <taxon>Alligator</taxon>
    </lineage>
</organism>
<dbReference type="SUPFAM" id="SSF57256">
    <property type="entry name" value="Elafin-like"/>
    <property type="match status" value="5"/>
</dbReference>
<dbReference type="GO" id="GO:0019731">
    <property type="term" value="P:antibacterial humoral response"/>
    <property type="evidence" value="ECO:0007669"/>
    <property type="project" value="TreeGrafter"/>
</dbReference>
<evidence type="ECO:0000259" key="5">
    <source>
        <dbReference type="PROSITE" id="PS51390"/>
    </source>
</evidence>
<dbReference type="PRINTS" id="PR00003">
    <property type="entry name" value="4DISULPHCORE"/>
</dbReference>
<accession>A0A3Q0FNK4</accession>
<evidence type="ECO:0000313" key="6">
    <source>
        <dbReference type="Proteomes" id="UP000189705"/>
    </source>
</evidence>
<feature type="chain" id="PRO_5017961697" evidence="4">
    <location>
        <begin position="25"/>
        <end position="524"/>
    </location>
</feature>
<feature type="domain" description="WAP" evidence="5">
    <location>
        <begin position="380"/>
        <end position="427"/>
    </location>
</feature>
<dbReference type="KEGG" id="asn:112548018"/>
<dbReference type="Proteomes" id="UP000189705">
    <property type="component" value="Unplaced"/>
</dbReference>
<dbReference type="GeneID" id="112548018"/>
<feature type="region of interest" description="Disordered" evidence="3">
    <location>
        <begin position="505"/>
        <end position="524"/>
    </location>
</feature>
<feature type="domain" description="WAP" evidence="5">
    <location>
        <begin position="237"/>
        <end position="284"/>
    </location>
</feature>
<dbReference type="PANTHER" id="PTHR19441">
    <property type="entry name" value="WHEY ACDIC PROTEIN WAP"/>
    <property type="match status" value="1"/>
</dbReference>
<feature type="domain" description="WAP" evidence="5">
    <location>
        <begin position="285"/>
        <end position="330"/>
    </location>
</feature>
<dbReference type="PANTHER" id="PTHR19441:SF30">
    <property type="entry name" value="ELAFIN"/>
    <property type="match status" value="1"/>
</dbReference>
<feature type="region of interest" description="Disordered" evidence="3">
    <location>
        <begin position="23"/>
        <end position="42"/>
    </location>
</feature>
<dbReference type="InParanoid" id="A0A3Q0FNK4"/>
<reference evidence="7" key="1">
    <citation type="submission" date="2025-08" db="UniProtKB">
        <authorList>
            <consortium name="RefSeq"/>
        </authorList>
    </citation>
    <scope>IDENTIFICATION</scope>
</reference>
<keyword evidence="2" id="KW-1015">Disulfide bond</keyword>
<evidence type="ECO:0000256" key="4">
    <source>
        <dbReference type="SAM" id="SignalP"/>
    </source>
</evidence>
<dbReference type="Pfam" id="PF00095">
    <property type="entry name" value="WAP"/>
    <property type="match status" value="5"/>
</dbReference>
<gene>
    <name evidence="7" type="primary">LOC112548018</name>
</gene>
<dbReference type="InterPro" id="IPR008197">
    <property type="entry name" value="WAP_dom"/>
</dbReference>
<dbReference type="PROSITE" id="PS51390">
    <property type="entry name" value="WAP"/>
    <property type="match status" value="5"/>
</dbReference>
<feature type="compositionally biased region" description="Low complexity" evidence="3">
    <location>
        <begin position="130"/>
        <end position="146"/>
    </location>
</feature>
<dbReference type="GO" id="GO:0004867">
    <property type="term" value="F:serine-type endopeptidase inhibitor activity"/>
    <property type="evidence" value="ECO:0007669"/>
    <property type="project" value="TreeGrafter"/>
</dbReference>
<evidence type="ECO:0000256" key="2">
    <source>
        <dbReference type="ARBA" id="ARBA00023157"/>
    </source>
</evidence>
<dbReference type="InterPro" id="IPR036645">
    <property type="entry name" value="Elafin-like_sf"/>
</dbReference>
<feature type="compositionally biased region" description="Low complexity" evidence="3">
    <location>
        <begin position="84"/>
        <end position="105"/>
    </location>
</feature>
<feature type="signal peptide" evidence="4">
    <location>
        <begin position="1"/>
        <end position="24"/>
    </location>
</feature>
<sequence>MEPAGITFLLGLLILWAQLPGAPGQDDGGKHRAGLPPRPQPVLSAAPLSSPGPGWIQPHSGALSLLQVKKESARLARSRPCLPPGSTASRTTAARGPRSAAAGSTCEPACSLPPCPQATAHGPARRRWGRGAARPAAPTTRRAPGARSAALRAAVLAATAPSQVGLVGTRWLAGSGGPPSRTQSCRLPPAKPGVCPRKPASPDFAPCPSRCKDDRTCPGDEKCCFTGCGLGCVSPYKEKPEECPAVPTAPPRGPCLDACLDDSECPGDEKCCDTGCGHRCQAPHSAKPGACPLLLRGSLGPCMETCRSDGDCAGAEKCCSTSCGHICKLPVAVRPGLCPAPARKDEAEDCSLLCGQDSECPAGEKCCLLSCGRACVPPVVQEKPGRCRWTPHVCLGNVTAECHTDAECPGRRKCCLAGCARTCTPPETGVAPWTVRAATDWGGPRVRLGPSPARRQSAEAGRERDWVRAGLSLLLSPLQPPAFKVQGALMQGPCPSPCAVATDALSAKHRSSSPTTSGGHESHL</sequence>
<dbReference type="GO" id="GO:0005615">
    <property type="term" value="C:extracellular space"/>
    <property type="evidence" value="ECO:0007669"/>
    <property type="project" value="TreeGrafter"/>
</dbReference>
<dbReference type="SMART" id="SM00217">
    <property type="entry name" value="WAP"/>
    <property type="match status" value="5"/>
</dbReference>
<feature type="domain" description="WAP" evidence="5">
    <location>
        <begin position="188"/>
        <end position="236"/>
    </location>
</feature>
<proteinExistence type="predicted"/>
<keyword evidence="1 4" id="KW-0732">Signal</keyword>
<feature type="region of interest" description="Disordered" evidence="3">
    <location>
        <begin position="442"/>
        <end position="462"/>
    </location>
</feature>
<dbReference type="InterPro" id="IPR050514">
    <property type="entry name" value="WAP_four-disulfide_core"/>
</dbReference>
<dbReference type="AlphaFoldDB" id="A0A3Q0FNK4"/>
<evidence type="ECO:0000313" key="7">
    <source>
        <dbReference type="RefSeq" id="XP_025047760.1"/>
    </source>
</evidence>